<comment type="catalytic activity">
    <reaction evidence="1">
        <text>Hydrolysis of (1-&gt;4)-beta-linkages between N-acetylmuramic acid and N-acetyl-D-glucosamine residues in a peptidoglycan and between N-acetyl-D-glucosamine residues in chitodextrins.</text>
        <dbReference type="EC" id="3.2.1.17"/>
    </reaction>
</comment>
<dbReference type="EMBL" id="JAGIXG020000012">
    <property type="protein sequence ID" value="KAI6782632.1"/>
    <property type="molecule type" value="Genomic_DNA"/>
</dbReference>
<comment type="subcellular location">
    <subcellularLocation>
        <location evidence="2">Secreted</location>
    </subcellularLocation>
</comment>
<dbReference type="Gene3D" id="3.20.20.100">
    <property type="entry name" value="NADP-dependent oxidoreductase domain"/>
    <property type="match status" value="1"/>
</dbReference>
<dbReference type="SUPFAM" id="SSF51430">
    <property type="entry name" value="NAD(P)-linked oxidoreductase"/>
    <property type="match status" value="1"/>
</dbReference>
<dbReference type="InterPro" id="IPR018077">
    <property type="entry name" value="Glyco_hydro_fam25_subgr"/>
</dbReference>
<organism evidence="17 18">
    <name type="scientific">Emericellopsis cladophorae</name>
    <dbReference type="NCBI Taxonomy" id="2686198"/>
    <lineage>
        <taxon>Eukaryota</taxon>
        <taxon>Fungi</taxon>
        <taxon>Dikarya</taxon>
        <taxon>Ascomycota</taxon>
        <taxon>Pezizomycotina</taxon>
        <taxon>Sordariomycetes</taxon>
        <taxon>Hypocreomycetidae</taxon>
        <taxon>Hypocreales</taxon>
        <taxon>Bionectriaceae</taxon>
        <taxon>Emericellopsis</taxon>
    </lineage>
</organism>
<evidence type="ECO:0000313" key="17">
    <source>
        <dbReference type="EMBL" id="KAI6782632.1"/>
    </source>
</evidence>
<evidence type="ECO:0000256" key="1">
    <source>
        <dbReference type="ARBA" id="ARBA00000632"/>
    </source>
</evidence>
<comment type="caution">
    <text evidence="17">The sequence shown here is derived from an EMBL/GenBank/DDBJ whole genome shotgun (WGS) entry which is preliminary data.</text>
</comment>
<keyword evidence="9" id="KW-0560">Oxidoreductase</keyword>
<feature type="signal peptide" evidence="15">
    <location>
        <begin position="1"/>
        <end position="19"/>
    </location>
</feature>
<keyword evidence="15" id="KW-0732">Signal</keyword>
<keyword evidence="6" id="KW-0929">Antimicrobial</keyword>
<reference evidence="17" key="1">
    <citation type="journal article" date="2021" name="J Fungi (Basel)">
        <title>Genomic and Metabolomic Analyses of the Marine Fungus Emericellopsis cladophorae: Insights into Saltwater Adaptability Mechanisms and Its Biosynthetic Potential.</title>
        <authorList>
            <person name="Goncalves M.F.M."/>
            <person name="Hilario S."/>
            <person name="Van de Peer Y."/>
            <person name="Esteves A.C."/>
            <person name="Alves A."/>
        </authorList>
    </citation>
    <scope>NUCLEOTIDE SEQUENCE</scope>
    <source>
        <strain evidence="17">MUM 19.33</strain>
    </source>
</reference>
<dbReference type="CDD" id="cd19120">
    <property type="entry name" value="AKR_AKR3C2-3"/>
    <property type="match status" value="1"/>
</dbReference>
<dbReference type="GO" id="GO:0016616">
    <property type="term" value="F:oxidoreductase activity, acting on the CH-OH group of donors, NAD or NADP as acceptor"/>
    <property type="evidence" value="ECO:0007669"/>
    <property type="project" value="UniProtKB-ARBA"/>
</dbReference>
<protein>
    <recommendedName>
        <fullName evidence="13">N,O-diacetylmuramidase</fullName>
        <ecNumber evidence="4">3.2.1.17</ecNumber>
    </recommendedName>
    <alternativeName>
        <fullName evidence="14">Lysozyme CH</fullName>
    </alternativeName>
</protein>
<proteinExistence type="inferred from homology"/>
<dbReference type="FunFam" id="3.20.20.100:FF:000002">
    <property type="entry name" value="2,5-diketo-D-gluconic acid reductase A"/>
    <property type="match status" value="1"/>
</dbReference>
<evidence type="ECO:0000256" key="15">
    <source>
        <dbReference type="SAM" id="SignalP"/>
    </source>
</evidence>
<dbReference type="GO" id="GO:0016652">
    <property type="term" value="F:oxidoreductase activity, acting on NAD(P)H as acceptor"/>
    <property type="evidence" value="ECO:0007669"/>
    <property type="project" value="InterPro"/>
</dbReference>
<sequence length="539" mass="58837">MKSFITAATITGFAAVVHAAVPGFDISGYQENIDFDKAYSDGDRFVIIKATEGTTFKSDQFNSQYTGATGAGLIRGAYHFAQPASSSGAAQAEYFAANGGGWSGDGITLPGALDIEYNPSGATCYGLSAAAMVDWIEDFVTTYESQTGRWPLIYTTLDWWTTCTGTSPNFADRCPLWIARYASSVGETPAGWDYETIWQYNDKYPQGGDSNTFNGDESRLVALATGEATLGNTPGRLADAIRLLARRLMMGLNPLICAPRPVIFGAGTAWYKSPDDDGTTIHQPTVDAIKAAIDVGYRTLDGAQVYGTERELGIAMAESGIPRGSFRLSTKAKDTSNVEKALEESLVNLQTDFVDLYLIHSPFPASSDLELQEAWREMEHCKQRGLARDIGVSNFSIKDISTILEVATIKPAVNQIEMHPHLYQRELYGFLRREDIALQGYSSLAPLRAESGNETRVLATQLATKYQVDESAILMRWVVDQGAAVVTTSSKRERMATTFSQVPSFKLTEEEVAQLTATGKGRWFRGFFADEFKVAEASS</sequence>
<evidence type="ECO:0000256" key="9">
    <source>
        <dbReference type="ARBA" id="ARBA00023002"/>
    </source>
</evidence>
<dbReference type="InterPro" id="IPR044494">
    <property type="entry name" value="AKR3C2/3"/>
</dbReference>
<evidence type="ECO:0000256" key="6">
    <source>
        <dbReference type="ARBA" id="ARBA00022529"/>
    </source>
</evidence>
<dbReference type="EC" id="3.2.1.17" evidence="4"/>
<dbReference type="InterPro" id="IPR023210">
    <property type="entry name" value="NADP_OxRdtase_dom"/>
</dbReference>
<keyword evidence="18" id="KW-1185">Reference proteome</keyword>
<dbReference type="InterPro" id="IPR036812">
    <property type="entry name" value="NAD(P)_OxRdtase_dom_sf"/>
</dbReference>
<evidence type="ECO:0000256" key="8">
    <source>
        <dbReference type="ARBA" id="ARBA00022801"/>
    </source>
</evidence>
<dbReference type="PROSITE" id="PS51904">
    <property type="entry name" value="GLYCOSYL_HYDROL_F25_2"/>
    <property type="match status" value="1"/>
</dbReference>
<dbReference type="GeneID" id="75830142"/>
<dbReference type="RefSeq" id="XP_051363488.1">
    <property type="nucleotide sequence ID" value="XM_051505149.1"/>
</dbReference>
<keyword evidence="10" id="KW-1015">Disulfide bond</keyword>
<feature type="domain" description="NADP-dependent oxidoreductase" evidence="16">
    <location>
        <begin position="278"/>
        <end position="517"/>
    </location>
</feature>
<dbReference type="Gene3D" id="3.20.20.80">
    <property type="entry name" value="Glycosidases"/>
    <property type="match status" value="1"/>
</dbReference>
<evidence type="ECO:0000256" key="3">
    <source>
        <dbReference type="ARBA" id="ARBA00010646"/>
    </source>
</evidence>
<keyword evidence="11" id="KW-0326">Glycosidase</keyword>
<dbReference type="CDD" id="cd06412">
    <property type="entry name" value="GH25_CH-type"/>
    <property type="match status" value="1"/>
</dbReference>
<keyword evidence="7" id="KW-0081">Bacteriolytic enzyme</keyword>
<comment type="function">
    <text evidence="12">This enzyme has both lysozyme (acetylmuramidase) and diacetylmuramidase activities.</text>
</comment>
<dbReference type="InterPro" id="IPR018170">
    <property type="entry name" value="Aldo/ket_reductase_CS"/>
</dbReference>
<dbReference type="SUPFAM" id="SSF51445">
    <property type="entry name" value="(Trans)glycosidases"/>
    <property type="match status" value="1"/>
</dbReference>
<evidence type="ECO:0000256" key="5">
    <source>
        <dbReference type="ARBA" id="ARBA00022525"/>
    </source>
</evidence>
<evidence type="ECO:0000259" key="16">
    <source>
        <dbReference type="Pfam" id="PF00248"/>
    </source>
</evidence>
<accession>A0A9Q0BEN9</accession>
<name>A0A9Q0BEN9_9HYPO</name>
<reference evidence="17" key="2">
    <citation type="submission" date="2022-07" db="EMBL/GenBank/DDBJ databases">
        <authorList>
            <person name="Goncalves M.F.M."/>
            <person name="Hilario S."/>
            <person name="Van De Peer Y."/>
            <person name="Esteves A.C."/>
            <person name="Alves A."/>
        </authorList>
    </citation>
    <scope>NUCLEOTIDE SEQUENCE</scope>
    <source>
        <strain evidence="17">MUM 19.33</strain>
    </source>
</reference>
<evidence type="ECO:0000256" key="13">
    <source>
        <dbReference type="ARBA" id="ARBA00073159"/>
    </source>
</evidence>
<dbReference type="GO" id="GO:0042742">
    <property type="term" value="P:defense response to bacterium"/>
    <property type="evidence" value="ECO:0007669"/>
    <property type="project" value="UniProtKB-KW"/>
</dbReference>
<dbReference type="OrthoDB" id="6590422at2759"/>
<evidence type="ECO:0000256" key="11">
    <source>
        <dbReference type="ARBA" id="ARBA00023295"/>
    </source>
</evidence>
<dbReference type="GO" id="GO:0009253">
    <property type="term" value="P:peptidoglycan catabolic process"/>
    <property type="evidence" value="ECO:0007669"/>
    <property type="project" value="InterPro"/>
</dbReference>
<evidence type="ECO:0000256" key="2">
    <source>
        <dbReference type="ARBA" id="ARBA00004613"/>
    </source>
</evidence>
<dbReference type="GO" id="GO:0005576">
    <property type="term" value="C:extracellular region"/>
    <property type="evidence" value="ECO:0007669"/>
    <property type="project" value="UniProtKB-SubCell"/>
</dbReference>
<dbReference type="InterPro" id="IPR002053">
    <property type="entry name" value="Glyco_hydro_25"/>
</dbReference>
<gene>
    <name evidence="17" type="ORF">J7T54_003645</name>
</gene>
<evidence type="ECO:0000256" key="7">
    <source>
        <dbReference type="ARBA" id="ARBA00022638"/>
    </source>
</evidence>
<dbReference type="InterPro" id="IPR017853">
    <property type="entry name" value="GH"/>
</dbReference>
<evidence type="ECO:0000256" key="4">
    <source>
        <dbReference type="ARBA" id="ARBA00012732"/>
    </source>
</evidence>
<evidence type="ECO:0000256" key="12">
    <source>
        <dbReference type="ARBA" id="ARBA00055588"/>
    </source>
</evidence>
<dbReference type="InterPro" id="IPR020471">
    <property type="entry name" value="AKR"/>
</dbReference>
<dbReference type="PANTHER" id="PTHR11732">
    <property type="entry name" value="ALDO/KETO REDUCTASE"/>
    <property type="match status" value="1"/>
</dbReference>
<dbReference type="PROSITE" id="PS00062">
    <property type="entry name" value="ALDOKETO_REDUCTASE_2"/>
    <property type="match status" value="1"/>
</dbReference>
<keyword evidence="8" id="KW-0378">Hydrolase</keyword>
<dbReference type="Pfam" id="PF00248">
    <property type="entry name" value="Aldo_ket_red"/>
    <property type="match status" value="1"/>
</dbReference>
<dbReference type="Proteomes" id="UP001055219">
    <property type="component" value="Unassembled WGS sequence"/>
</dbReference>
<dbReference type="PRINTS" id="PR00069">
    <property type="entry name" value="ALDKETRDTASE"/>
</dbReference>
<evidence type="ECO:0000313" key="18">
    <source>
        <dbReference type="Proteomes" id="UP001055219"/>
    </source>
</evidence>
<feature type="chain" id="PRO_5040257791" description="N,O-diacetylmuramidase" evidence="15">
    <location>
        <begin position="20"/>
        <end position="539"/>
    </location>
</feature>
<comment type="similarity">
    <text evidence="3">Belongs to the glycosyl hydrolase 25 family.</text>
</comment>
<dbReference type="GO" id="GO:0031640">
    <property type="term" value="P:killing of cells of another organism"/>
    <property type="evidence" value="ECO:0007669"/>
    <property type="project" value="UniProtKB-KW"/>
</dbReference>
<dbReference type="AlphaFoldDB" id="A0A9Q0BEN9"/>
<evidence type="ECO:0000256" key="14">
    <source>
        <dbReference type="ARBA" id="ARBA00075474"/>
    </source>
</evidence>
<dbReference type="SMART" id="SM00641">
    <property type="entry name" value="Glyco_25"/>
    <property type="match status" value="1"/>
</dbReference>
<dbReference type="GO" id="GO:0003796">
    <property type="term" value="F:lysozyme activity"/>
    <property type="evidence" value="ECO:0007669"/>
    <property type="project" value="UniProtKB-EC"/>
</dbReference>
<evidence type="ECO:0000256" key="10">
    <source>
        <dbReference type="ARBA" id="ARBA00023157"/>
    </source>
</evidence>
<keyword evidence="5" id="KW-0964">Secreted</keyword>
<dbReference type="Pfam" id="PF01183">
    <property type="entry name" value="Glyco_hydro_25"/>
    <property type="match status" value="1"/>
</dbReference>
<dbReference type="GO" id="GO:0016998">
    <property type="term" value="P:cell wall macromolecule catabolic process"/>
    <property type="evidence" value="ECO:0007669"/>
    <property type="project" value="InterPro"/>
</dbReference>
<dbReference type="FunFam" id="3.20.20.80:FF:000060">
    <property type="entry name" value="Lysozyme M1"/>
    <property type="match status" value="1"/>
</dbReference>